<keyword evidence="21" id="KW-1185">Reference proteome</keyword>
<dbReference type="EC" id="2.5.1.59" evidence="3"/>
<dbReference type="GO" id="GO:0004662">
    <property type="term" value="F:CAAX-protein geranylgeranyltransferase activity"/>
    <property type="evidence" value="ECO:0007669"/>
    <property type="project" value="UniProtKB-EC"/>
</dbReference>
<feature type="transmembrane region" description="Helical" evidence="17">
    <location>
        <begin position="12"/>
        <end position="32"/>
    </location>
</feature>
<dbReference type="CDD" id="cd02895">
    <property type="entry name" value="GGTase-I"/>
    <property type="match status" value="1"/>
</dbReference>
<evidence type="ECO:0000256" key="9">
    <source>
        <dbReference type="ARBA" id="ARBA00022737"/>
    </source>
</evidence>
<protein>
    <recommendedName>
        <fullName evidence="4">Geranylgeranyl transferase type-1 subunit beta</fullName>
        <ecNumber evidence="3">2.5.1.59</ecNumber>
    </recommendedName>
    <alternativeName>
        <fullName evidence="12">Geranylgeranyl transferase type I subunit beta</fullName>
    </alternativeName>
    <alternativeName>
        <fullName evidence="14">Type I protein geranyl-geranyltransferase subunit beta</fullName>
    </alternativeName>
</protein>
<name>A0AAV2YHZ4_9STRA</name>
<keyword evidence="11" id="KW-0460">Magnesium</keyword>
<comment type="cofactor">
    <cofactor evidence="2">
        <name>Zn(2+)</name>
        <dbReference type="ChEBI" id="CHEBI:29105"/>
    </cofactor>
</comment>
<keyword evidence="17" id="KW-0812">Transmembrane</keyword>
<dbReference type="EMBL" id="DAKRPA010000295">
    <property type="protein sequence ID" value="DAZ93736.1"/>
    <property type="molecule type" value="Genomic_DNA"/>
</dbReference>
<feature type="non-terminal residue" evidence="20">
    <location>
        <position position="1"/>
    </location>
</feature>
<dbReference type="Pfam" id="PF22528">
    <property type="entry name" value="PRMT_C"/>
    <property type="match status" value="1"/>
</dbReference>
<evidence type="ECO:0000256" key="13">
    <source>
        <dbReference type="ARBA" id="ARBA00065714"/>
    </source>
</evidence>
<keyword evidence="17" id="KW-1133">Transmembrane helix</keyword>
<feature type="region of interest" description="Disordered" evidence="16">
    <location>
        <begin position="446"/>
        <end position="466"/>
    </location>
</feature>
<evidence type="ECO:0000256" key="6">
    <source>
        <dbReference type="ARBA" id="ARBA00022679"/>
    </source>
</evidence>
<dbReference type="CDD" id="cd02440">
    <property type="entry name" value="AdoMet_MTases"/>
    <property type="match status" value="1"/>
</dbReference>
<dbReference type="FunFam" id="3.40.50.150:FF:000132">
    <property type="entry name" value="Protein arginine N-methyltransferase PRMT10"/>
    <property type="match status" value="1"/>
</dbReference>
<gene>
    <name evidence="20" type="ORF">N0F65_007362</name>
</gene>
<feature type="domain" description="Protein arginine N-methyltransferase" evidence="19">
    <location>
        <begin position="260"/>
        <end position="431"/>
    </location>
</feature>
<comment type="cofactor">
    <cofactor evidence="1">
        <name>Mg(2+)</name>
        <dbReference type="ChEBI" id="CHEBI:18420"/>
    </cofactor>
</comment>
<dbReference type="GO" id="GO:0005953">
    <property type="term" value="C:CAAX-protein geranylgeranyltransferase complex"/>
    <property type="evidence" value="ECO:0007669"/>
    <property type="project" value="InterPro"/>
</dbReference>
<dbReference type="InterPro" id="IPR025799">
    <property type="entry name" value="Arg_MeTrfase"/>
</dbReference>
<evidence type="ECO:0000313" key="20">
    <source>
        <dbReference type="EMBL" id="DAZ93736.1"/>
    </source>
</evidence>
<feature type="domain" description="Prenyltransferase alpha-alpha toroid" evidence="18">
    <location>
        <begin position="471"/>
        <end position="788"/>
    </location>
</feature>
<dbReference type="GO" id="GO:0042054">
    <property type="term" value="F:histone methyltransferase activity"/>
    <property type="evidence" value="ECO:0007669"/>
    <property type="project" value="TreeGrafter"/>
</dbReference>
<evidence type="ECO:0000256" key="14">
    <source>
        <dbReference type="ARBA" id="ARBA00078363"/>
    </source>
</evidence>
<keyword evidence="7 15" id="KW-0949">S-adenosyl-L-methionine</keyword>
<reference evidence="20" key="2">
    <citation type="journal article" date="2023" name="Microbiol Resour">
        <title>Decontamination and Annotation of the Draft Genome Sequence of the Oomycete Lagenidium giganteum ARSEF 373.</title>
        <authorList>
            <person name="Morgan W.R."/>
            <person name="Tartar A."/>
        </authorList>
    </citation>
    <scope>NUCLEOTIDE SEQUENCE</scope>
    <source>
        <strain evidence="20">ARSEF 373</strain>
    </source>
</reference>
<comment type="caution">
    <text evidence="20">The sequence shown here is derived from an EMBL/GenBank/DDBJ whole genome shotgun (WGS) entry which is preliminary data.</text>
</comment>
<dbReference type="Gene3D" id="1.50.10.20">
    <property type="match status" value="1"/>
</dbReference>
<dbReference type="InterPro" id="IPR008930">
    <property type="entry name" value="Terpenoid_cyclase/PrenylTrfase"/>
</dbReference>
<keyword evidence="17" id="KW-0472">Membrane</keyword>
<evidence type="ECO:0000256" key="10">
    <source>
        <dbReference type="ARBA" id="ARBA00022833"/>
    </source>
</evidence>
<evidence type="ECO:0000256" key="5">
    <source>
        <dbReference type="ARBA" id="ARBA00022603"/>
    </source>
</evidence>
<keyword evidence="5 15" id="KW-0489">Methyltransferase</keyword>
<evidence type="ECO:0000256" key="7">
    <source>
        <dbReference type="ARBA" id="ARBA00022691"/>
    </source>
</evidence>
<sequence>SFWNAACTGSASLAELFAASAIIALMLMLIQLPAHGSTTIQLLVGDPTDPVEQPTAQGQSQLWVINEAHHTSAMSSNEAPMDVTPEQKKAWEESSDFANYFCTYAYIYHQKQMLTDNLRMQCYRDSIFENPSHFKDKVVLDVGTGSGILSIWAAQAGARKVYAVEATDIALQARKVVKANGQDHIVTVIQSKIEDVVLPEKVDVIISEWMGYFLLRESMFDSVLMARDRWLKPEGAMFPSHASMSIAPMCNEDDSNKRFNEFSSAMDGWRSFVTNTKEEWGVDMSVLGNAFRKEQEQYSLRTSAWCELSPSDLIGDEVEIASWDLRTCTLEDIKAVHSSFTLQISNTARFGGIAGWFDVDFKGCPSNPATKEITLTTSPYVQPTHWGQQVFPLYPPTQVCDGDIVEGTIAVVRRSDNQRLMNVKFDYTLKRQDEDPDAPVSILDTSSTEQRSVRAGPQYTMTPPMTPPRSFDKELHALYFLRNLRSLPEPYSSQDPHRVVLAFFCVHGLAILGELERVDKHQVIEWVYSLQVHPDAYDRSVNAADCGFRGGSSLGNPFNCSPAHYESSVYDTGNIASTYAALCILKTLGDDLSRVNKRAIVGALRHLQNKDSGCFSSVRFGSEEDMRFVFCACAISFILEDWSGIDAPAMVRFIQSCVSYDGSIGIAVNTEGQGGATYCAVAALVLSGRLMQLGYDTGELIRWLVFRQQGGFQGRCNKEPDSCYAFWNGATLDLLGKHSFVDVPSCREFILSCQHPFGGFCKYPDTVPDVMHSYYSLSWLSIAHANNQNVASDEDGDDSAKPFKDLAPLNTKLQVPHFPKPIK</sequence>
<dbReference type="PANTHER" id="PTHR11006:SF68">
    <property type="entry name" value="PROTEIN ARGININE N-METHYLTRANSFERASE PRMT10"/>
    <property type="match status" value="1"/>
</dbReference>
<keyword evidence="9" id="KW-0677">Repeat</keyword>
<dbReference type="PROSITE" id="PS51678">
    <property type="entry name" value="SAM_MT_PRMT"/>
    <property type="match status" value="1"/>
</dbReference>
<dbReference type="SUPFAM" id="SSF53335">
    <property type="entry name" value="S-adenosyl-L-methionine-dependent methyltransferases"/>
    <property type="match status" value="1"/>
</dbReference>
<reference evidence="20" key="1">
    <citation type="submission" date="2022-11" db="EMBL/GenBank/DDBJ databases">
        <authorList>
            <person name="Morgan W.R."/>
            <person name="Tartar A."/>
        </authorList>
    </citation>
    <scope>NUCLEOTIDE SEQUENCE</scope>
    <source>
        <strain evidence="20">ARSEF 373</strain>
    </source>
</reference>
<dbReference type="Gene3D" id="3.40.50.150">
    <property type="entry name" value="Vaccinia Virus protein VP39"/>
    <property type="match status" value="1"/>
</dbReference>
<evidence type="ECO:0000256" key="11">
    <source>
        <dbReference type="ARBA" id="ARBA00022842"/>
    </source>
</evidence>
<keyword evidence="8" id="KW-0479">Metal-binding</keyword>
<evidence type="ECO:0000259" key="19">
    <source>
        <dbReference type="Pfam" id="PF22528"/>
    </source>
</evidence>
<dbReference type="InterPro" id="IPR041960">
    <property type="entry name" value="GGTase_I_beta"/>
</dbReference>
<dbReference type="InterPro" id="IPR029063">
    <property type="entry name" value="SAM-dependent_MTases_sf"/>
</dbReference>
<evidence type="ECO:0000256" key="1">
    <source>
        <dbReference type="ARBA" id="ARBA00001946"/>
    </source>
</evidence>
<dbReference type="Pfam" id="PF06325">
    <property type="entry name" value="PrmA"/>
    <property type="match status" value="1"/>
</dbReference>
<keyword evidence="10" id="KW-0862">Zinc</keyword>
<evidence type="ECO:0000259" key="18">
    <source>
        <dbReference type="Pfam" id="PF00432"/>
    </source>
</evidence>
<keyword evidence="6 15" id="KW-0808">Transferase</keyword>
<dbReference type="GO" id="GO:0005634">
    <property type="term" value="C:nucleus"/>
    <property type="evidence" value="ECO:0007669"/>
    <property type="project" value="TreeGrafter"/>
</dbReference>
<comment type="subunit">
    <text evidence="13">Heterodimer of FNTA and PGGT1B. PGGT1B mediates interaction with substrate peptides.</text>
</comment>
<evidence type="ECO:0000313" key="21">
    <source>
        <dbReference type="Proteomes" id="UP001146120"/>
    </source>
</evidence>
<evidence type="ECO:0000256" key="16">
    <source>
        <dbReference type="SAM" id="MobiDB-lite"/>
    </source>
</evidence>
<dbReference type="Proteomes" id="UP001146120">
    <property type="component" value="Unassembled WGS sequence"/>
</dbReference>
<dbReference type="GO" id="GO:0032259">
    <property type="term" value="P:methylation"/>
    <property type="evidence" value="ECO:0007669"/>
    <property type="project" value="UniProtKB-KW"/>
</dbReference>
<proteinExistence type="predicted"/>
<evidence type="ECO:0000256" key="17">
    <source>
        <dbReference type="SAM" id="Phobius"/>
    </source>
</evidence>
<dbReference type="GO" id="GO:0016274">
    <property type="term" value="F:protein-arginine N-methyltransferase activity"/>
    <property type="evidence" value="ECO:0007669"/>
    <property type="project" value="InterPro"/>
</dbReference>
<dbReference type="PANTHER" id="PTHR11006">
    <property type="entry name" value="PROTEIN ARGININE N-METHYLTRANSFERASE"/>
    <property type="match status" value="1"/>
</dbReference>
<organism evidence="20 21">
    <name type="scientific">Lagenidium giganteum</name>
    <dbReference type="NCBI Taxonomy" id="4803"/>
    <lineage>
        <taxon>Eukaryota</taxon>
        <taxon>Sar</taxon>
        <taxon>Stramenopiles</taxon>
        <taxon>Oomycota</taxon>
        <taxon>Peronosporomycetes</taxon>
        <taxon>Pythiales</taxon>
        <taxon>Pythiaceae</taxon>
    </lineage>
</organism>
<evidence type="ECO:0000256" key="8">
    <source>
        <dbReference type="ARBA" id="ARBA00022723"/>
    </source>
</evidence>
<accession>A0AAV2YHZ4</accession>
<evidence type="ECO:0000256" key="12">
    <source>
        <dbReference type="ARBA" id="ARBA00031713"/>
    </source>
</evidence>
<dbReference type="GO" id="GO:0046872">
    <property type="term" value="F:metal ion binding"/>
    <property type="evidence" value="ECO:0007669"/>
    <property type="project" value="UniProtKB-KW"/>
</dbReference>
<evidence type="ECO:0000256" key="3">
    <source>
        <dbReference type="ARBA" id="ARBA00012700"/>
    </source>
</evidence>
<evidence type="ECO:0000256" key="4">
    <source>
        <dbReference type="ARBA" id="ARBA00020603"/>
    </source>
</evidence>
<evidence type="ECO:0000256" key="2">
    <source>
        <dbReference type="ARBA" id="ARBA00001947"/>
    </source>
</evidence>
<dbReference type="InterPro" id="IPR001330">
    <property type="entry name" value="Prenyltrans"/>
</dbReference>
<dbReference type="SUPFAM" id="SSF48239">
    <property type="entry name" value="Terpenoid cyclases/Protein prenyltransferases"/>
    <property type="match status" value="1"/>
</dbReference>
<dbReference type="FunFam" id="1.50.10.20:FF:000005">
    <property type="entry name" value="Geranylgeranyl transferase type-1 subunit beta"/>
    <property type="match status" value="1"/>
</dbReference>
<dbReference type="Gene3D" id="2.70.160.11">
    <property type="entry name" value="Hnrnp arginine n-methyltransferase1"/>
    <property type="match status" value="1"/>
</dbReference>
<dbReference type="AlphaFoldDB" id="A0AAV2YHZ4"/>
<dbReference type="Pfam" id="PF00432">
    <property type="entry name" value="Prenyltrans"/>
    <property type="match status" value="1"/>
</dbReference>
<evidence type="ECO:0000256" key="15">
    <source>
        <dbReference type="PROSITE-ProRule" id="PRU01015"/>
    </source>
</evidence>
<dbReference type="InterPro" id="IPR055135">
    <property type="entry name" value="PRMT_dom"/>
</dbReference>